<dbReference type="Proteomes" id="UP000234275">
    <property type="component" value="Unassembled WGS sequence"/>
</dbReference>
<feature type="region of interest" description="Disordered" evidence="5">
    <location>
        <begin position="252"/>
        <end position="274"/>
    </location>
</feature>
<evidence type="ECO:0000256" key="4">
    <source>
        <dbReference type="ARBA" id="ARBA00023136"/>
    </source>
</evidence>
<sequence length="540" mass="60111">MSPADDILTDVPGTVYLVDTSGNQLDAAHADQQDIILIPQPTNFSADPLNWPRYKKYWTLFLISAYACVNSFGENNWGASWTTIAEETGVTLQDMNGGSALNYLMLGFFNIIWIPSAMKFGRKIVYILSLICVLAGGVWGGFFEGTVQYYFMLALTGIGTAAYQALIQLTIFDLFFSHERGRMVAVYIFFQQLGSILGLILGGYISDGIGWRWSQPIVAVACAILILLFIFTFDDTMFPRYRFTGSLSSETTKSEQVHETQSEDKKETNADPAISPIPSHGVGEIDMPPRTYRQKIALIHYFKDDQTTWFQYFRRPFYLFAFPNIVLAGIQFAFGCTAGIVSFNTISEIMTEPPYNWSAGSAGLLFLAALVGNFIGMAIGSLSDWLVLFLARRNKGYKEPEMRLWALGLPLVLAGVGYFIYGWGATAGSHWITIAIGLCCMIAQQVSATSIATAYAMECFDQISGELVIILAICSSVINFAISFSVQHFIDATNYGWPFTFFGICVLLSMLMAVPMIIWGKTWRRRCKGRYEAFLAETGR</sequence>
<dbReference type="AlphaFoldDB" id="A0A2I2FYS9"/>
<dbReference type="GO" id="GO:0005886">
    <property type="term" value="C:plasma membrane"/>
    <property type="evidence" value="ECO:0007669"/>
    <property type="project" value="TreeGrafter"/>
</dbReference>
<keyword evidence="2 6" id="KW-0812">Transmembrane</keyword>
<feature type="transmembrane region" description="Helical" evidence="6">
    <location>
        <begin position="184"/>
        <end position="205"/>
    </location>
</feature>
<proteinExistence type="predicted"/>
<keyword evidence="3 6" id="KW-1133">Transmembrane helix</keyword>
<feature type="domain" description="Major facilitator superfamily (MFS) profile" evidence="7">
    <location>
        <begin position="59"/>
        <end position="521"/>
    </location>
</feature>
<dbReference type="EMBL" id="MSFO01000007">
    <property type="protein sequence ID" value="PLB45775.1"/>
    <property type="molecule type" value="Genomic_DNA"/>
</dbReference>
<feature type="transmembrane region" description="Helical" evidence="6">
    <location>
        <begin position="496"/>
        <end position="520"/>
    </location>
</feature>
<feature type="transmembrane region" description="Helical" evidence="6">
    <location>
        <begin position="317"/>
        <end position="343"/>
    </location>
</feature>
<dbReference type="VEuPathDB" id="FungiDB:P170DRAFT_252514"/>
<feature type="transmembrane region" description="Helical" evidence="6">
    <location>
        <begin position="100"/>
        <end position="117"/>
    </location>
</feature>
<gene>
    <name evidence="8" type="ORF">P170DRAFT_252514</name>
</gene>
<feature type="transmembrane region" description="Helical" evidence="6">
    <location>
        <begin position="217"/>
        <end position="233"/>
    </location>
</feature>
<dbReference type="RefSeq" id="XP_024701077.1">
    <property type="nucleotide sequence ID" value="XM_024843030.1"/>
</dbReference>
<dbReference type="GeneID" id="36550729"/>
<dbReference type="OrthoDB" id="5215911at2759"/>
<evidence type="ECO:0000256" key="3">
    <source>
        <dbReference type="ARBA" id="ARBA00022989"/>
    </source>
</evidence>
<keyword evidence="9" id="KW-1185">Reference proteome</keyword>
<dbReference type="PANTHER" id="PTHR23502:SF178">
    <property type="entry name" value="TRANSPORTER, PUTATIVE (AFU_ORTHOLOGUE AFUA_2G02040)-RELATED"/>
    <property type="match status" value="1"/>
</dbReference>
<dbReference type="InterPro" id="IPR011701">
    <property type="entry name" value="MFS"/>
</dbReference>
<evidence type="ECO:0000259" key="7">
    <source>
        <dbReference type="PROSITE" id="PS50850"/>
    </source>
</evidence>
<evidence type="ECO:0000256" key="1">
    <source>
        <dbReference type="ARBA" id="ARBA00004141"/>
    </source>
</evidence>
<feature type="transmembrane region" description="Helical" evidence="6">
    <location>
        <begin position="124"/>
        <end position="143"/>
    </location>
</feature>
<dbReference type="Gene3D" id="1.20.1250.20">
    <property type="entry name" value="MFS general substrate transporter like domains"/>
    <property type="match status" value="1"/>
</dbReference>
<accession>A0A2I2FYS9</accession>
<dbReference type="InterPro" id="IPR020846">
    <property type="entry name" value="MFS_dom"/>
</dbReference>
<comment type="subcellular location">
    <subcellularLocation>
        <location evidence="1">Membrane</location>
        <topology evidence="1">Multi-pass membrane protein</topology>
    </subcellularLocation>
</comment>
<feature type="transmembrane region" description="Helical" evidence="6">
    <location>
        <begin position="363"/>
        <end position="391"/>
    </location>
</feature>
<dbReference type="STRING" id="1392250.A0A2I2FYS9"/>
<organism evidence="8 9">
    <name type="scientific">Aspergillus steynii IBT 23096</name>
    <dbReference type="NCBI Taxonomy" id="1392250"/>
    <lineage>
        <taxon>Eukaryota</taxon>
        <taxon>Fungi</taxon>
        <taxon>Dikarya</taxon>
        <taxon>Ascomycota</taxon>
        <taxon>Pezizomycotina</taxon>
        <taxon>Eurotiomycetes</taxon>
        <taxon>Eurotiomycetidae</taxon>
        <taxon>Eurotiales</taxon>
        <taxon>Aspergillaceae</taxon>
        <taxon>Aspergillus</taxon>
        <taxon>Aspergillus subgen. Circumdati</taxon>
    </lineage>
</organism>
<feature type="compositionally biased region" description="Basic and acidic residues" evidence="5">
    <location>
        <begin position="252"/>
        <end position="269"/>
    </location>
</feature>
<evidence type="ECO:0000256" key="6">
    <source>
        <dbReference type="SAM" id="Phobius"/>
    </source>
</evidence>
<feature type="transmembrane region" description="Helical" evidence="6">
    <location>
        <begin position="430"/>
        <end position="455"/>
    </location>
</feature>
<feature type="transmembrane region" description="Helical" evidence="6">
    <location>
        <begin position="403"/>
        <end position="424"/>
    </location>
</feature>
<evidence type="ECO:0000256" key="5">
    <source>
        <dbReference type="SAM" id="MobiDB-lite"/>
    </source>
</evidence>
<evidence type="ECO:0000256" key="2">
    <source>
        <dbReference type="ARBA" id="ARBA00022692"/>
    </source>
</evidence>
<dbReference type="PROSITE" id="PS50850">
    <property type="entry name" value="MFS"/>
    <property type="match status" value="1"/>
</dbReference>
<name>A0A2I2FYS9_9EURO</name>
<dbReference type="InterPro" id="IPR036259">
    <property type="entry name" value="MFS_trans_sf"/>
</dbReference>
<reference evidence="8 9" key="1">
    <citation type="submission" date="2016-12" db="EMBL/GenBank/DDBJ databases">
        <title>The genomes of Aspergillus section Nigri reveals drivers in fungal speciation.</title>
        <authorList>
            <consortium name="DOE Joint Genome Institute"/>
            <person name="Vesth T.C."/>
            <person name="Nybo J."/>
            <person name="Theobald S."/>
            <person name="Brandl J."/>
            <person name="Frisvad J.C."/>
            <person name="Nielsen K.F."/>
            <person name="Lyhne E.K."/>
            <person name="Kogle M.E."/>
            <person name="Kuo A."/>
            <person name="Riley R."/>
            <person name="Clum A."/>
            <person name="Nolan M."/>
            <person name="Lipzen A."/>
            <person name="Salamov A."/>
            <person name="Henrissat B."/>
            <person name="Wiebenga A."/>
            <person name="De Vries R.P."/>
            <person name="Grigoriev I.V."/>
            <person name="Mortensen U.H."/>
            <person name="Andersen M.R."/>
            <person name="Baker S.E."/>
        </authorList>
    </citation>
    <scope>NUCLEOTIDE SEQUENCE [LARGE SCALE GENOMIC DNA]</scope>
    <source>
        <strain evidence="8 9">IBT 23096</strain>
    </source>
</reference>
<keyword evidence="4 6" id="KW-0472">Membrane</keyword>
<dbReference type="FunFam" id="1.20.1250.20:FF:000595">
    <property type="entry name" value="MFS transporter, putative"/>
    <property type="match status" value="1"/>
</dbReference>
<dbReference type="PANTHER" id="PTHR23502">
    <property type="entry name" value="MAJOR FACILITATOR SUPERFAMILY"/>
    <property type="match status" value="1"/>
</dbReference>
<feature type="transmembrane region" description="Helical" evidence="6">
    <location>
        <begin position="149"/>
        <end position="172"/>
    </location>
</feature>
<evidence type="ECO:0000313" key="8">
    <source>
        <dbReference type="EMBL" id="PLB45775.1"/>
    </source>
</evidence>
<evidence type="ECO:0000313" key="9">
    <source>
        <dbReference type="Proteomes" id="UP000234275"/>
    </source>
</evidence>
<dbReference type="GO" id="GO:0022857">
    <property type="term" value="F:transmembrane transporter activity"/>
    <property type="evidence" value="ECO:0007669"/>
    <property type="project" value="InterPro"/>
</dbReference>
<dbReference type="SUPFAM" id="SSF103473">
    <property type="entry name" value="MFS general substrate transporter"/>
    <property type="match status" value="1"/>
</dbReference>
<protein>
    <submittedName>
        <fullName evidence="8">MFS general substrate transporter</fullName>
    </submittedName>
</protein>
<feature type="transmembrane region" description="Helical" evidence="6">
    <location>
        <begin position="467"/>
        <end position="490"/>
    </location>
</feature>
<comment type="caution">
    <text evidence="8">The sequence shown here is derived from an EMBL/GenBank/DDBJ whole genome shotgun (WGS) entry which is preliminary data.</text>
</comment>
<dbReference type="Pfam" id="PF07690">
    <property type="entry name" value="MFS_1"/>
    <property type="match status" value="1"/>
</dbReference>